<dbReference type="Gene3D" id="3.30.1490.100">
    <property type="entry name" value="DNA polymerase, Y-family, little finger domain"/>
    <property type="match status" value="1"/>
</dbReference>
<dbReference type="GO" id="GO:0005634">
    <property type="term" value="C:nucleus"/>
    <property type="evidence" value="ECO:0007669"/>
    <property type="project" value="UniProtKB-SubCell"/>
</dbReference>
<dbReference type="EMBL" id="BMAR01000002">
    <property type="protein sequence ID" value="GFR42034.1"/>
    <property type="molecule type" value="Genomic_DNA"/>
</dbReference>
<feature type="region of interest" description="Disordered" evidence="8">
    <location>
        <begin position="544"/>
        <end position="573"/>
    </location>
</feature>
<dbReference type="Gene3D" id="3.40.1170.60">
    <property type="match status" value="2"/>
</dbReference>
<keyword evidence="7" id="KW-0539">Nucleus</keyword>
<comment type="caution">
    <text evidence="10">The sequence shown here is derived from an EMBL/GenBank/DDBJ whole genome shotgun (WGS) entry which is preliminary data.</text>
</comment>
<evidence type="ECO:0000259" key="9">
    <source>
        <dbReference type="PROSITE" id="PS50173"/>
    </source>
</evidence>
<evidence type="ECO:0000313" key="10">
    <source>
        <dbReference type="EMBL" id="GFR42034.1"/>
    </source>
</evidence>
<dbReference type="GO" id="GO:0035861">
    <property type="term" value="C:site of double-strand break"/>
    <property type="evidence" value="ECO:0007669"/>
    <property type="project" value="TreeGrafter"/>
</dbReference>
<dbReference type="SUPFAM" id="SSF56672">
    <property type="entry name" value="DNA/RNA polymerases"/>
    <property type="match status" value="2"/>
</dbReference>
<evidence type="ECO:0000256" key="4">
    <source>
        <dbReference type="ARBA" id="ARBA00022723"/>
    </source>
</evidence>
<dbReference type="Gene3D" id="1.10.150.20">
    <property type="entry name" value="5' to 3' exonuclease, C-terminal subdomain"/>
    <property type="match status" value="1"/>
</dbReference>
<dbReference type="GO" id="GO:0009314">
    <property type="term" value="P:response to radiation"/>
    <property type="evidence" value="ECO:0007669"/>
    <property type="project" value="TreeGrafter"/>
</dbReference>
<feature type="compositionally biased region" description="Pro residues" evidence="8">
    <location>
        <begin position="1131"/>
        <end position="1144"/>
    </location>
</feature>
<dbReference type="GO" id="GO:0006281">
    <property type="term" value="P:DNA repair"/>
    <property type="evidence" value="ECO:0007669"/>
    <property type="project" value="UniProtKB-KW"/>
</dbReference>
<feature type="compositionally biased region" description="Acidic residues" evidence="8">
    <location>
        <begin position="1018"/>
        <end position="1035"/>
    </location>
</feature>
<dbReference type="SUPFAM" id="SSF100879">
    <property type="entry name" value="Lesion bypass DNA polymerase (Y-family), little finger domain"/>
    <property type="match status" value="1"/>
</dbReference>
<keyword evidence="3" id="KW-0808">Transferase</keyword>
<keyword evidence="5" id="KW-0227">DNA damage</keyword>
<keyword evidence="2" id="KW-0237">DNA synthesis</keyword>
<feature type="domain" description="UmuC" evidence="9">
    <location>
        <begin position="68"/>
        <end position="363"/>
    </location>
</feature>
<comment type="subcellular location">
    <subcellularLocation>
        <location evidence="1">Nucleus</location>
    </subcellularLocation>
</comment>
<feature type="compositionally biased region" description="Gly residues" evidence="8">
    <location>
        <begin position="562"/>
        <end position="573"/>
    </location>
</feature>
<dbReference type="InterPro" id="IPR043128">
    <property type="entry name" value="Rev_trsase/Diguanyl_cyclase"/>
</dbReference>
<evidence type="ECO:0000256" key="2">
    <source>
        <dbReference type="ARBA" id="ARBA00022634"/>
    </source>
</evidence>
<feature type="compositionally biased region" description="Gly residues" evidence="8">
    <location>
        <begin position="776"/>
        <end position="796"/>
    </location>
</feature>
<dbReference type="InterPro" id="IPR001126">
    <property type="entry name" value="UmuC"/>
</dbReference>
<feature type="region of interest" description="Disordered" evidence="8">
    <location>
        <begin position="38"/>
        <end position="57"/>
    </location>
</feature>
<feature type="compositionally biased region" description="Low complexity" evidence="8">
    <location>
        <begin position="818"/>
        <end position="836"/>
    </location>
</feature>
<dbReference type="GO" id="GO:0046872">
    <property type="term" value="F:metal ion binding"/>
    <property type="evidence" value="ECO:0007669"/>
    <property type="project" value="UniProtKB-KW"/>
</dbReference>
<dbReference type="GO" id="GO:0005657">
    <property type="term" value="C:replication fork"/>
    <property type="evidence" value="ECO:0007669"/>
    <property type="project" value="TreeGrafter"/>
</dbReference>
<keyword evidence="11" id="KW-1185">Reference proteome</keyword>
<dbReference type="GO" id="GO:0042276">
    <property type="term" value="P:error-prone translesion synthesis"/>
    <property type="evidence" value="ECO:0007669"/>
    <property type="project" value="TreeGrafter"/>
</dbReference>
<dbReference type="PANTHER" id="PTHR45873">
    <property type="entry name" value="DNA POLYMERASE ETA"/>
    <property type="match status" value="1"/>
</dbReference>
<dbReference type="InterPro" id="IPR036775">
    <property type="entry name" value="DNA_pol_Y-fam_lit_finger_sf"/>
</dbReference>
<dbReference type="Pfam" id="PF00817">
    <property type="entry name" value="IMS"/>
    <property type="match status" value="2"/>
</dbReference>
<feature type="compositionally biased region" description="Low complexity" evidence="8">
    <location>
        <begin position="1145"/>
        <end position="1157"/>
    </location>
</feature>
<feature type="region of interest" description="Disordered" evidence="8">
    <location>
        <begin position="1097"/>
        <end position="1157"/>
    </location>
</feature>
<feature type="region of interest" description="Disordered" evidence="8">
    <location>
        <begin position="888"/>
        <end position="908"/>
    </location>
</feature>
<dbReference type="GO" id="GO:0003887">
    <property type="term" value="F:DNA-directed DNA polymerase activity"/>
    <property type="evidence" value="ECO:0007669"/>
    <property type="project" value="InterPro"/>
</dbReference>
<feature type="region of interest" description="Disordered" evidence="8">
    <location>
        <begin position="929"/>
        <end position="1084"/>
    </location>
</feature>
<feature type="domain" description="UmuC" evidence="9">
    <location>
        <begin position="1164"/>
        <end position="1290"/>
    </location>
</feature>
<feature type="compositionally biased region" description="Pro residues" evidence="8">
    <location>
        <begin position="1104"/>
        <end position="1114"/>
    </location>
</feature>
<dbReference type="InterPro" id="IPR052230">
    <property type="entry name" value="DNA_polymerase_eta"/>
</dbReference>
<dbReference type="Pfam" id="PF21999">
    <property type="entry name" value="IMS_HHH_1"/>
    <property type="match status" value="1"/>
</dbReference>
<dbReference type="PANTHER" id="PTHR45873:SF1">
    <property type="entry name" value="DNA POLYMERASE ETA"/>
    <property type="match status" value="1"/>
</dbReference>
<dbReference type="InterPro" id="IPR053848">
    <property type="entry name" value="IMS_HHH_1"/>
</dbReference>
<evidence type="ECO:0000256" key="5">
    <source>
        <dbReference type="ARBA" id="ARBA00022763"/>
    </source>
</evidence>
<evidence type="ECO:0000256" key="8">
    <source>
        <dbReference type="SAM" id="MobiDB-lite"/>
    </source>
</evidence>
<proteinExistence type="predicted"/>
<protein>
    <recommendedName>
        <fullName evidence="9">UmuC domain-containing protein</fullName>
    </recommendedName>
</protein>
<reference evidence="10 11" key="1">
    <citation type="journal article" date="2021" name="Sci. Rep.">
        <title>Genome sequencing of the multicellular alga Astrephomene provides insights into convergent evolution of germ-soma differentiation.</title>
        <authorList>
            <person name="Yamashita S."/>
            <person name="Yamamoto K."/>
            <person name="Matsuzaki R."/>
            <person name="Suzuki S."/>
            <person name="Yamaguchi H."/>
            <person name="Hirooka S."/>
            <person name="Minakuchi Y."/>
            <person name="Miyagishima S."/>
            <person name="Kawachi M."/>
            <person name="Toyoda A."/>
            <person name="Nozaki H."/>
        </authorList>
    </citation>
    <scope>NUCLEOTIDE SEQUENCE [LARGE SCALE GENOMIC DNA]</scope>
    <source>
        <strain evidence="10 11">NIES-4017</strain>
    </source>
</reference>
<feature type="compositionally biased region" description="Low complexity" evidence="8">
    <location>
        <begin position="1062"/>
        <end position="1079"/>
    </location>
</feature>
<evidence type="ECO:0000256" key="3">
    <source>
        <dbReference type="ARBA" id="ARBA00022679"/>
    </source>
</evidence>
<feature type="compositionally biased region" description="Polar residues" evidence="8">
    <location>
        <begin position="799"/>
        <end position="814"/>
    </location>
</feature>
<evidence type="ECO:0000256" key="1">
    <source>
        <dbReference type="ARBA" id="ARBA00004123"/>
    </source>
</evidence>
<feature type="compositionally biased region" description="Basic residues" evidence="8">
    <location>
        <begin position="969"/>
        <end position="978"/>
    </location>
</feature>
<accession>A0AAD3HHZ9</accession>
<evidence type="ECO:0000313" key="11">
    <source>
        <dbReference type="Proteomes" id="UP001054857"/>
    </source>
</evidence>
<feature type="compositionally biased region" description="Basic residues" evidence="8">
    <location>
        <begin position="929"/>
        <end position="942"/>
    </location>
</feature>
<name>A0AAD3HHZ9_9CHLO</name>
<keyword evidence="6" id="KW-0234">DNA repair</keyword>
<evidence type="ECO:0000256" key="7">
    <source>
        <dbReference type="ARBA" id="ARBA00023242"/>
    </source>
</evidence>
<dbReference type="Proteomes" id="UP001054857">
    <property type="component" value="Unassembled WGS sequence"/>
</dbReference>
<keyword evidence="4" id="KW-0479">Metal-binding</keyword>
<sequence length="1290" mass="131920">MADDKKAYEAFRLRSFAQSHPGLPVQHREQIEEDDLDEGWDMEGDGADGAVPTSKRDTSLQYHQRRVILHFDCDCFYAQVEEVRNPALRDVPLGVTQKYLIVTCNYLARAAGVTKLMNTRDALARCPHLVLVPGEDLGPYRQASKAIFAVLSRYGTAEKLGLDETYVDVTQEVLRRLHSGTFAPPAPPPRLVGHLHTPAACAVAADTAHRPQDLRAVVPAAGGGPAGAAAAAGTIAAAAPAPVSGEAEAAAVGGGAAAAGPLPIGAATAAPGAVGGGTAALVGTAAGDDWRLLLAVGSMVAAEARAAVRAETGIRSSAGIAPNKLLAKLVSGLHKPDDQTVISPQWAAEFVGPLPLRALPGVGFKTERLLSERLGAATAADVRRYSRQQLAEVLGDKAGCLLHQWVRGCDPAPVRPTGPPRSITVEDSFRCCSSRAAAEAVVRVLAPDLLGRLAEEWAENRRRPATLTLKWRLAGTGWTRTSASADMPPNLLSCLPYLAGGKHAEPAQVELLVRVATQLLFRHLREPFHLTLINIGATNFKQEGGAGGGGGSTSHHHNSMAGGSGGGSGGGGNATAGTILDLFNRRRNANANVNPSTTRTGADDAAAAGAAAPGMYGGLGGGTDDEDEELYDMASPDTDGAGAATAATLTEGGSIAAAAAGSGGGGGGGGMSPAEAGRAAERSAAWRRDYRGAGGGAAGGAVGAGQAAALGVPLLSKSRERALREAAAAGAAWSAAGGIAVEGGRGAAVTAVRPQLAPQSQLPASPHGLMLPPPTGGRGASGGVKGADGGSGGGAGSARQQPVSTSSSSLQRWTRLQPPRTTAAAAPAPAAATAATDFSVTTTHAPSPPPPLLSSSFSPFAATRRESVAARTTADLADVAATPATAAAAAADANTGDAVGAGPSGREMDALDPAVLTYRIVDLYGSRRSGIRRTGRKRRRKMSSGSSRRHPGEGSGEGDGGGDGEEGRRWKRKRRRRGSGQQQQQQQPQQDWQEQQQQEGERLLSRRGYGIAEVQEGSSDDGDGEDGADSSDLDDAVQCSSGGSSGSDGAMSNGSDDDEDSSSGNSDNSIASSGSSGSDSDGGGLFCWASGWECERWGRQQQPSSPPPPLPPPQRQRQQQHPAASPHALACPPPAPDSAAPPPATAAATPPSPSSAAAAPRRVILHVDVDCFYCQVERLDDPSLLGAPLAVTQFNAGGFVAVSYEARAAGVRCGDGVGAGGRAAIPHLKAMGSLSLAAARRRCPSLVVRPMRVERYRQVAEQVQAVIRRFSPCGQVEKASYDDFYLDVTA</sequence>
<feature type="compositionally biased region" description="Low complexity" evidence="8">
    <location>
        <begin position="1115"/>
        <end position="1129"/>
    </location>
</feature>
<gene>
    <name evidence="10" type="ORF">Agub_g2851</name>
</gene>
<feature type="compositionally biased region" description="Low complexity" evidence="8">
    <location>
        <begin position="888"/>
        <end position="901"/>
    </location>
</feature>
<feature type="compositionally biased region" description="Low complexity" evidence="8">
    <location>
        <begin position="979"/>
        <end position="998"/>
    </location>
</feature>
<dbReference type="Gene3D" id="3.30.70.270">
    <property type="match status" value="2"/>
</dbReference>
<dbReference type="InterPro" id="IPR043502">
    <property type="entry name" value="DNA/RNA_pol_sf"/>
</dbReference>
<dbReference type="FunFam" id="3.40.1170.60:FF:000006">
    <property type="entry name" value="DNA polymerase iota"/>
    <property type="match status" value="1"/>
</dbReference>
<dbReference type="PROSITE" id="PS50173">
    <property type="entry name" value="UMUC"/>
    <property type="match status" value="2"/>
</dbReference>
<feature type="region of interest" description="Disordered" evidence="8">
    <location>
        <begin position="661"/>
        <end position="683"/>
    </location>
</feature>
<evidence type="ECO:0000256" key="6">
    <source>
        <dbReference type="ARBA" id="ARBA00023204"/>
    </source>
</evidence>
<organism evidence="10 11">
    <name type="scientific">Astrephomene gubernaculifera</name>
    <dbReference type="NCBI Taxonomy" id="47775"/>
    <lineage>
        <taxon>Eukaryota</taxon>
        <taxon>Viridiplantae</taxon>
        <taxon>Chlorophyta</taxon>
        <taxon>core chlorophytes</taxon>
        <taxon>Chlorophyceae</taxon>
        <taxon>CS clade</taxon>
        <taxon>Chlamydomonadales</taxon>
        <taxon>Astrephomenaceae</taxon>
        <taxon>Astrephomene</taxon>
    </lineage>
</organism>
<dbReference type="GO" id="GO:0003684">
    <property type="term" value="F:damaged DNA binding"/>
    <property type="evidence" value="ECO:0007669"/>
    <property type="project" value="InterPro"/>
</dbReference>
<feature type="compositionally biased region" description="Gly residues" evidence="8">
    <location>
        <begin position="661"/>
        <end position="671"/>
    </location>
</feature>
<feature type="region of interest" description="Disordered" evidence="8">
    <location>
        <begin position="757"/>
        <end position="857"/>
    </location>
</feature>
<feature type="non-terminal residue" evidence="10">
    <location>
        <position position="1"/>
    </location>
</feature>